<comment type="similarity">
    <text evidence="6">Belongs to the TRAFAC class myosin-kinesin ATPase superfamily. Myosin family.</text>
</comment>
<keyword evidence="4 6" id="KW-0505">Motor protein</keyword>
<dbReference type="KEGG" id="nai:NECAME_14270"/>
<dbReference type="GO" id="GO:0005737">
    <property type="term" value="C:cytoplasm"/>
    <property type="evidence" value="ECO:0007669"/>
    <property type="project" value="TreeGrafter"/>
</dbReference>
<dbReference type="PANTHER" id="PTHR13140">
    <property type="entry name" value="MYOSIN"/>
    <property type="match status" value="1"/>
</dbReference>
<dbReference type="GO" id="GO:0005902">
    <property type="term" value="C:microvillus"/>
    <property type="evidence" value="ECO:0007669"/>
    <property type="project" value="TreeGrafter"/>
</dbReference>
<dbReference type="EMBL" id="KI668825">
    <property type="protein sequence ID" value="ETN71304.1"/>
    <property type="molecule type" value="Genomic_DNA"/>
</dbReference>
<evidence type="ECO:0000259" key="7">
    <source>
        <dbReference type="PROSITE" id="PS51456"/>
    </source>
</evidence>
<feature type="domain" description="Myosin motor" evidence="7">
    <location>
        <begin position="11"/>
        <end position="181"/>
    </location>
</feature>
<dbReference type="GO" id="GO:0005524">
    <property type="term" value="F:ATP binding"/>
    <property type="evidence" value="ECO:0007669"/>
    <property type="project" value="UniProtKB-UniRule"/>
</dbReference>
<dbReference type="InterPro" id="IPR027417">
    <property type="entry name" value="P-loop_NTPase"/>
</dbReference>
<dbReference type="InterPro" id="IPR036961">
    <property type="entry name" value="Kinesin_motor_dom_sf"/>
</dbReference>
<evidence type="ECO:0000313" key="8">
    <source>
        <dbReference type="EMBL" id="ETN71304.1"/>
    </source>
</evidence>
<reference evidence="9" key="1">
    <citation type="journal article" date="2014" name="Nat. Genet.">
        <title>Genome of the human hookworm Necator americanus.</title>
        <authorList>
            <person name="Tang Y.T."/>
            <person name="Gao X."/>
            <person name="Rosa B.A."/>
            <person name="Abubucker S."/>
            <person name="Hallsworth-Pepin K."/>
            <person name="Martin J."/>
            <person name="Tyagi R."/>
            <person name="Heizer E."/>
            <person name="Zhang X."/>
            <person name="Bhonagiri-Palsikar V."/>
            <person name="Minx P."/>
            <person name="Warren W.C."/>
            <person name="Wang Q."/>
            <person name="Zhan B."/>
            <person name="Hotez P.J."/>
            <person name="Sternberg P.W."/>
            <person name="Dougall A."/>
            <person name="Gaze S.T."/>
            <person name="Mulvenna J."/>
            <person name="Sotillo J."/>
            <person name="Ranganathan S."/>
            <person name="Rabelo E.M."/>
            <person name="Wilson R.K."/>
            <person name="Felgner P.L."/>
            <person name="Bethony J."/>
            <person name="Hawdon J.M."/>
            <person name="Gasser R.B."/>
            <person name="Loukas A."/>
            <person name="Mitreva M."/>
        </authorList>
    </citation>
    <scope>NUCLEOTIDE SEQUENCE [LARGE SCALE GENOMIC DNA]</scope>
</reference>
<dbReference type="OMA" id="LHEEAIM"/>
<dbReference type="GO" id="GO:0016459">
    <property type="term" value="C:myosin complex"/>
    <property type="evidence" value="ECO:0007669"/>
    <property type="project" value="UniProtKB-KW"/>
</dbReference>
<accession>W2SNQ5</accession>
<dbReference type="GO" id="GO:0006897">
    <property type="term" value="P:endocytosis"/>
    <property type="evidence" value="ECO:0007669"/>
    <property type="project" value="TreeGrafter"/>
</dbReference>
<gene>
    <name evidence="8" type="ORF">NECAME_14270</name>
</gene>
<sequence>MALAEHDPKEFGVEDLLLLSKLDQQSIVDNLRLRFSKSRIYTYIGEVLIAVNPYRNLPIYDQHTVEKYKGREIYERPPHAFAIADAAYRSMKRYGKDCCIVISGESGAGKTETSKIIMRYLAAITNLQQQREIERSHVQPLRPPPLPEIRYDQRSESGSLFTTSARPPSEHILEFLVQNHY</sequence>
<protein>
    <recommendedName>
        <fullName evidence="7">Myosin motor domain-containing protein</fullName>
    </recommendedName>
</protein>
<evidence type="ECO:0000313" key="9">
    <source>
        <dbReference type="Proteomes" id="UP000053676"/>
    </source>
</evidence>
<dbReference type="SMART" id="SM00242">
    <property type="entry name" value="MYSc"/>
    <property type="match status" value="1"/>
</dbReference>
<dbReference type="AlphaFoldDB" id="W2SNQ5"/>
<evidence type="ECO:0000256" key="4">
    <source>
        <dbReference type="ARBA" id="ARBA00023175"/>
    </source>
</evidence>
<keyword evidence="3 6" id="KW-0518">Myosin</keyword>
<keyword evidence="9" id="KW-1185">Reference proteome</keyword>
<evidence type="ECO:0000256" key="2">
    <source>
        <dbReference type="ARBA" id="ARBA00022840"/>
    </source>
</evidence>
<comment type="caution">
    <text evidence="6">Lacks conserved residue(s) required for the propagation of feature annotation.</text>
</comment>
<keyword evidence="5 6" id="KW-0009">Actin-binding</keyword>
<feature type="binding site" evidence="6">
    <location>
        <begin position="104"/>
        <end position="111"/>
    </location>
    <ligand>
        <name>ATP</name>
        <dbReference type="ChEBI" id="CHEBI:30616"/>
    </ligand>
</feature>
<keyword evidence="2 6" id="KW-0067">ATP-binding</keyword>
<dbReference type="GO" id="GO:0005886">
    <property type="term" value="C:plasma membrane"/>
    <property type="evidence" value="ECO:0007669"/>
    <property type="project" value="TreeGrafter"/>
</dbReference>
<keyword evidence="1 6" id="KW-0547">Nucleotide-binding</keyword>
<dbReference type="PANTHER" id="PTHR13140:SF713">
    <property type="entry name" value="UNCONVENTIONAL MYOSIN ID"/>
    <property type="match status" value="1"/>
</dbReference>
<dbReference type="SUPFAM" id="SSF52540">
    <property type="entry name" value="P-loop containing nucleoside triphosphate hydrolases"/>
    <property type="match status" value="1"/>
</dbReference>
<dbReference type="GO" id="GO:0030048">
    <property type="term" value="P:actin filament-based movement"/>
    <property type="evidence" value="ECO:0007669"/>
    <property type="project" value="TreeGrafter"/>
</dbReference>
<proteinExistence type="inferred from homology"/>
<dbReference type="InterPro" id="IPR001609">
    <property type="entry name" value="Myosin_head_motor_dom-like"/>
</dbReference>
<evidence type="ECO:0000256" key="5">
    <source>
        <dbReference type="ARBA" id="ARBA00023203"/>
    </source>
</evidence>
<dbReference type="STRING" id="51031.W2SNQ5"/>
<evidence type="ECO:0000256" key="6">
    <source>
        <dbReference type="PROSITE-ProRule" id="PRU00782"/>
    </source>
</evidence>
<dbReference type="Gene3D" id="3.40.850.10">
    <property type="entry name" value="Kinesin motor domain"/>
    <property type="match status" value="1"/>
</dbReference>
<evidence type="ECO:0000256" key="3">
    <source>
        <dbReference type="ARBA" id="ARBA00023123"/>
    </source>
</evidence>
<dbReference type="PRINTS" id="PR00193">
    <property type="entry name" value="MYOSINHEAVY"/>
</dbReference>
<dbReference type="Pfam" id="PF00063">
    <property type="entry name" value="Myosin_head"/>
    <property type="match status" value="1"/>
</dbReference>
<dbReference type="GO" id="GO:0051015">
    <property type="term" value="F:actin filament binding"/>
    <property type="evidence" value="ECO:0007669"/>
    <property type="project" value="TreeGrafter"/>
</dbReference>
<dbReference type="OrthoDB" id="10055605at2759"/>
<dbReference type="PROSITE" id="PS51456">
    <property type="entry name" value="MYOSIN_MOTOR"/>
    <property type="match status" value="1"/>
</dbReference>
<dbReference type="GO" id="GO:0000146">
    <property type="term" value="F:microfilament motor activity"/>
    <property type="evidence" value="ECO:0007669"/>
    <property type="project" value="TreeGrafter"/>
</dbReference>
<organism evidence="8 9">
    <name type="scientific">Necator americanus</name>
    <name type="common">Human hookworm</name>
    <dbReference type="NCBI Taxonomy" id="51031"/>
    <lineage>
        <taxon>Eukaryota</taxon>
        <taxon>Metazoa</taxon>
        <taxon>Ecdysozoa</taxon>
        <taxon>Nematoda</taxon>
        <taxon>Chromadorea</taxon>
        <taxon>Rhabditida</taxon>
        <taxon>Rhabditina</taxon>
        <taxon>Rhabditomorpha</taxon>
        <taxon>Strongyloidea</taxon>
        <taxon>Ancylostomatidae</taxon>
        <taxon>Bunostominae</taxon>
        <taxon>Necator</taxon>
    </lineage>
</organism>
<evidence type="ECO:0000256" key="1">
    <source>
        <dbReference type="ARBA" id="ARBA00022741"/>
    </source>
</evidence>
<dbReference type="GO" id="GO:0007015">
    <property type="term" value="P:actin filament organization"/>
    <property type="evidence" value="ECO:0007669"/>
    <property type="project" value="TreeGrafter"/>
</dbReference>
<dbReference type="Proteomes" id="UP000053676">
    <property type="component" value="Unassembled WGS sequence"/>
</dbReference>
<name>W2SNQ5_NECAM</name>